<dbReference type="PANTHER" id="PTHR47640">
    <property type="entry name" value="TRNA SELENOCYSTEINE 1-ASSOCIATED PROTEIN 1-RELATED-RELATED"/>
    <property type="match status" value="1"/>
</dbReference>
<protein>
    <submittedName>
        <fullName evidence="5">Piso0_004292 protein</fullName>
    </submittedName>
</protein>
<dbReference type="SUPFAM" id="SSF54928">
    <property type="entry name" value="RNA-binding domain, RBD"/>
    <property type="match status" value="1"/>
</dbReference>
<evidence type="ECO:0000313" key="7">
    <source>
        <dbReference type="Proteomes" id="UP000005222"/>
    </source>
</evidence>
<dbReference type="InterPro" id="IPR012677">
    <property type="entry name" value="Nucleotide-bd_a/b_plait_sf"/>
</dbReference>
<dbReference type="InParanoid" id="G8YB42"/>
<dbReference type="Proteomes" id="UP000005222">
    <property type="component" value="Chromosome L"/>
</dbReference>
<dbReference type="Proteomes" id="UP000005222">
    <property type="component" value="Chromosome K"/>
</dbReference>
<reference evidence="5" key="1">
    <citation type="submission" date="2011-10" db="EMBL/GenBank/DDBJ databases">
        <authorList>
            <person name="Genoscope - CEA"/>
        </authorList>
    </citation>
    <scope>NUCLEOTIDE SEQUENCE</scope>
</reference>
<dbReference type="SMART" id="SM00360">
    <property type="entry name" value="RRM"/>
    <property type="match status" value="1"/>
</dbReference>
<dbReference type="STRING" id="559304.G8YB42"/>
<dbReference type="OrthoDB" id="1749473at2759"/>
<evidence type="ECO:0000313" key="6">
    <source>
        <dbReference type="EMBL" id="CCE84737.1"/>
    </source>
</evidence>
<reference evidence="7" key="2">
    <citation type="journal article" date="2012" name="G3 (Bethesda)">
        <title>Pichia sorbitophila, an interspecies yeast hybrid reveals early steps of genome resolution following polyploidization.</title>
        <authorList>
            <person name="Leh Louis V."/>
            <person name="Despons L."/>
            <person name="Friedrich A."/>
            <person name="Martin T."/>
            <person name="Durrens P."/>
            <person name="Casaregola S."/>
            <person name="Neuveglise C."/>
            <person name="Fairhead C."/>
            <person name="Marck C."/>
            <person name="Cruz J.A."/>
            <person name="Straub M.L."/>
            <person name="Kugler V."/>
            <person name="Sacerdot C."/>
            <person name="Uzunov Z."/>
            <person name="Thierry A."/>
            <person name="Weiss S."/>
            <person name="Bleykasten C."/>
            <person name="De Montigny J."/>
            <person name="Jacques N."/>
            <person name="Jung P."/>
            <person name="Lemaire M."/>
            <person name="Mallet S."/>
            <person name="Morel G."/>
            <person name="Richard G.F."/>
            <person name="Sarkar A."/>
            <person name="Savel G."/>
            <person name="Schacherer J."/>
            <person name="Seret M.L."/>
            <person name="Talla E."/>
            <person name="Samson G."/>
            <person name="Jubin C."/>
            <person name="Poulain J."/>
            <person name="Vacherie B."/>
            <person name="Barbe V."/>
            <person name="Pelletier E."/>
            <person name="Sherman D.J."/>
            <person name="Westhof E."/>
            <person name="Weissenbach J."/>
            <person name="Baret P.V."/>
            <person name="Wincker P."/>
            <person name="Gaillardin C."/>
            <person name="Dujon B."/>
            <person name="Souciet J.L."/>
        </authorList>
    </citation>
    <scope>NUCLEOTIDE SEQUENCE [LARGE SCALE GENOMIC DNA]</scope>
    <source>
        <strain evidence="7">ATCC MYA-4447 / BCRC 22081 / CBS 7064 / NBRC 10061 / NRRL Y-12695</strain>
    </source>
</reference>
<dbReference type="EMBL" id="FO082048">
    <property type="protein sequence ID" value="CCE84737.1"/>
    <property type="molecule type" value="Genomic_DNA"/>
</dbReference>
<dbReference type="InterPro" id="IPR035979">
    <property type="entry name" value="RBD_domain_sf"/>
</dbReference>
<organism evidence="5 7">
    <name type="scientific">Pichia sorbitophila (strain ATCC MYA-4447 / BCRC 22081 / CBS 7064 / NBRC 10061 / NRRL Y-12695)</name>
    <name type="common">Hybrid yeast</name>
    <dbReference type="NCBI Taxonomy" id="559304"/>
    <lineage>
        <taxon>Eukaryota</taxon>
        <taxon>Fungi</taxon>
        <taxon>Dikarya</taxon>
        <taxon>Ascomycota</taxon>
        <taxon>Saccharomycotina</taxon>
        <taxon>Pichiomycetes</taxon>
        <taxon>Debaryomycetaceae</taxon>
        <taxon>Millerozyma</taxon>
    </lineage>
</organism>
<evidence type="ECO:0000259" key="4">
    <source>
        <dbReference type="PROSITE" id="PS50102"/>
    </source>
</evidence>
<evidence type="ECO:0000256" key="1">
    <source>
        <dbReference type="ARBA" id="ARBA00022884"/>
    </source>
</evidence>
<evidence type="ECO:0000313" key="5">
    <source>
        <dbReference type="EMBL" id="CCE83706.1"/>
    </source>
</evidence>
<dbReference type="InterPro" id="IPR000504">
    <property type="entry name" value="RRM_dom"/>
</dbReference>
<dbReference type="Pfam" id="PF00076">
    <property type="entry name" value="RRM_1"/>
    <property type="match status" value="1"/>
</dbReference>
<dbReference type="HOGENOM" id="CLU_012062_29_4_1"/>
<sequence length="175" mass="19364">MAGPYGGVKKPTINTSKSSDRRLASARQPAKFLHSSTVTNPQNVKKLIPTGNQKPVPNDMTVKREGGGKQWTDDSLLEWDPKHFRLFVGNLGTDANDALLISAFGKYESLSKVKVPIDKKSGKNKGYGFVAFSSSDDYLRAFREMNGKYVGQHPVQLKRAEAEIKPAKRKNKGRT</sequence>
<dbReference type="eggNOG" id="KOG0226">
    <property type="taxonomic scope" value="Eukaryota"/>
</dbReference>
<dbReference type="PROSITE" id="PS50102">
    <property type="entry name" value="RRM"/>
    <property type="match status" value="1"/>
</dbReference>
<dbReference type="PANTHER" id="PTHR47640:SF11">
    <property type="entry name" value="RNA-BINDING PROTEIN 42"/>
    <property type="match status" value="1"/>
</dbReference>
<dbReference type="Gene3D" id="3.30.70.330">
    <property type="match status" value="1"/>
</dbReference>
<dbReference type="AlphaFoldDB" id="G8YB42"/>
<evidence type="ECO:0000256" key="2">
    <source>
        <dbReference type="PROSITE-ProRule" id="PRU00176"/>
    </source>
</evidence>
<dbReference type="GO" id="GO:0003729">
    <property type="term" value="F:mRNA binding"/>
    <property type="evidence" value="ECO:0007669"/>
    <property type="project" value="InterPro"/>
</dbReference>
<feature type="region of interest" description="Disordered" evidence="3">
    <location>
        <begin position="1"/>
        <end position="57"/>
    </location>
</feature>
<dbReference type="InterPro" id="IPR050825">
    <property type="entry name" value="RBM42_RBP45_47-like"/>
</dbReference>
<evidence type="ECO:0000256" key="3">
    <source>
        <dbReference type="SAM" id="MobiDB-lite"/>
    </source>
</evidence>
<proteinExistence type="predicted"/>
<accession>G8YB42</accession>
<name>G8YB42_PICSO</name>
<keyword evidence="7" id="KW-1185">Reference proteome</keyword>
<keyword evidence="1 2" id="KW-0694">RNA-binding</keyword>
<dbReference type="EMBL" id="FO082049">
    <property type="protein sequence ID" value="CCE83706.1"/>
    <property type="molecule type" value="Genomic_DNA"/>
</dbReference>
<feature type="domain" description="RRM" evidence="4">
    <location>
        <begin position="84"/>
        <end position="162"/>
    </location>
</feature>
<feature type="compositionally biased region" description="Polar residues" evidence="3">
    <location>
        <begin position="34"/>
        <end position="43"/>
    </location>
</feature>
<gene>
    <name evidence="5" type="primary">Piso0_004292</name>
    <name evidence="5" type="ORF">GNLVRS01_PISO0K13672g</name>
    <name evidence="6" type="ORF">GNLVRS01_PISO0L13673g</name>
</gene>